<protein>
    <submittedName>
        <fullName evidence="1">Uncharacterized protein</fullName>
    </submittedName>
</protein>
<evidence type="ECO:0000313" key="1">
    <source>
        <dbReference type="EMBL" id="KFK40445.1"/>
    </source>
</evidence>
<sequence length="37" mass="4175">MVVQECVVNGNVFQSFDHVFLSHPVRTDGRTLQELTA</sequence>
<reference evidence="2" key="1">
    <citation type="journal article" date="2015" name="Nat. Plants">
        <title>Genome expansion of Arabis alpina linked with retrotransposition and reduced symmetric DNA methylation.</title>
        <authorList>
            <person name="Willing E.M."/>
            <person name="Rawat V."/>
            <person name="Mandakova T."/>
            <person name="Maumus F."/>
            <person name="James G.V."/>
            <person name="Nordstroem K.J."/>
            <person name="Becker C."/>
            <person name="Warthmann N."/>
            <person name="Chica C."/>
            <person name="Szarzynska B."/>
            <person name="Zytnicki M."/>
            <person name="Albani M.C."/>
            <person name="Kiefer C."/>
            <person name="Bergonzi S."/>
            <person name="Castaings L."/>
            <person name="Mateos J.L."/>
            <person name="Berns M.C."/>
            <person name="Bujdoso N."/>
            <person name="Piofczyk T."/>
            <person name="de Lorenzo L."/>
            <person name="Barrero-Sicilia C."/>
            <person name="Mateos I."/>
            <person name="Piednoel M."/>
            <person name="Hagmann J."/>
            <person name="Chen-Min-Tao R."/>
            <person name="Iglesias-Fernandez R."/>
            <person name="Schuster S.C."/>
            <person name="Alonso-Blanco C."/>
            <person name="Roudier F."/>
            <person name="Carbonero P."/>
            <person name="Paz-Ares J."/>
            <person name="Davis S.J."/>
            <person name="Pecinka A."/>
            <person name="Quesneville H."/>
            <person name="Colot V."/>
            <person name="Lysak M.A."/>
            <person name="Weigel D."/>
            <person name="Coupland G."/>
            <person name="Schneeberger K."/>
        </authorList>
    </citation>
    <scope>NUCLEOTIDE SEQUENCE [LARGE SCALE GENOMIC DNA]</scope>
    <source>
        <strain evidence="2">cv. Pajares</strain>
    </source>
</reference>
<dbReference type="AlphaFoldDB" id="A0A087HE93"/>
<accession>A0A087HE93</accession>
<dbReference type="Gramene" id="KFK40445">
    <property type="protein sequence ID" value="KFK40445"/>
    <property type="gene ID" value="AALP_AA3G374000"/>
</dbReference>
<dbReference type="Proteomes" id="UP000029120">
    <property type="component" value="Chromosome 3"/>
</dbReference>
<dbReference type="EMBL" id="CM002871">
    <property type="protein sequence ID" value="KFK40445.1"/>
    <property type="molecule type" value="Genomic_DNA"/>
</dbReference>
<proteinExistence type="predicted"/>
<organism evidence="1 2">
    <name type="scientific">Arabis alpina</name>
    <name type="common">Alpine rock-cress</name>
    <dbReference type="NCBI Taxonomy" id="50452"/>
    <lineage>
        <taxon>Eukaryota</taxon>
        <taxon>Viridiplantae</taxon>
        <taxon>Streptophyta</taxon>
        <taxon>Embryophyta</taxon>
        <taxon>Tracheophyta</taxon>
        <taxon>Spermatophyta</taxon>
        <taxon>Magnoliopsida</taxon>
        <taxon>eudicotyledons</taxon>
        <taxon>Gunneridae</taxon>
        <taxon>Pentapetalae</taxon>
        <taxon>rosids</taxon>
        <taxon>malvids</taxon>
        <taxon>Brassicales</taxon>
        <taxon>Brassicaceae</taxon>
        <taxon>Arabideae</taxon>
        <taxon>Arabis</taxon>
    </lineage>
</organism>
<evidence type="ECO:0000313" key="2">
    <source>
        <dbReference type="Proteomes" id="UP000029120"/>
    </source>
</evidence>
<keyword evidence="2" id="KW-1185">Reference proteome</keyword>
<name>A0A087HE93_ARAAL</name>
<gene>
    <name evidence="1" type="ordered locus">AALP_Aa3g374000</name>
</gene>